<protein>
    <submittedName>
        <fullName evidence="4">NAD(P)H nitroreductase</fullName>
    </submittedName>
</protein>
<dbReference type="InterPro" id="IPR000415">
    <property type="entry name" value="Nitroreductase-like"/>
</dbReference>
<dbReference type="Gene3D" id="3.40.109.10">
    <property type="entry name" value="NADH Oxidase"/>
    <property type="match status" value="1"/>
</dbReference>
<keyword evidence="5" id="KW-1185">Reference proteome</keyword>
<dbReference type="GO" id="GO:0016491">
    <property type="term" value="F:oxidoreductase activity"/>
    <property type="evidence" value="ECO:0007669"/>
    <property type="project" value="UniProtKB-KW"/>
</dbReference>
<dbReference type="CDD" id="cd02151">
    <property type="entry name" value="nitroreductase"/>
    <property type="match status" value="1"/>
</dbReference>
<dbReference type="RefSeq" id="WP_161837219.1">
    <property type="nucleotide sequence ID" value="NZ_CP048000.1"/>
</dbReference>
<dbReference type="KEGG" id="anr:Ana3638_06015"/>
<dbReference type="Proteomes" id="UP000464314">
    <property type="component" value="Chromosome"/>
</dbReference>
<evidence type="ECO:0000259" key="3">
    <source>
        <dbReference type="Pfam" id="PF00881"/>
    </source>
</evidence>
<dbReference type="PANTHER" id="PTHR43673:SF10">
    <property type="entry name" value="NADH DEHYDROGENASE_NAD(P)H NITROREDUCTASE XCC3605-RELATED"/>
    <property type="match status" value="1"/>
</dbReference>
<feature type="domain" description="Nitroreductase" evidence="3">
    <location>
        <begin position="71"/>
        <end position="149"/>
    </location>
</feature>
<evidence type="ECO:0000256" key="1">
    <source>
        <dbReference type="ARBA" id="ARBA00007118"/>
    </source>
</evidence>
<dbReference type="SUPFAM" id="SSF55469">
    <property type="entry name" value="FMN-dependent nitroreductase-like"/>
    <property type="match status" value="1"/>
</dbReference>
<keyword evidence="2" id="KW-0560">Oxidoreductase</keyword>
<sequence length="172" mass="19354">MIELYKTRRSIRKFQDKKVEQEKIDELLKGALMAPSSRGLKPWELIVVTDRELLQKLSESRGPSSKLISGAALGIVVLADAELSDVWTEDASIIAIMMQLSAHSLGLGSCWVQVRERQTPQGETVDSYIKKLLDIPAKYKTECILALGYPAEEKGTHKEENLPLEKIHYNTF</sequence>
<comment type="similarity">
    <text evidence="1">Belongs to the nitroreductase family.</text>
</comment>
<feature type="domain" description="Nitroreductase" evidence="3">
    <location>
        <begin position="6"/>
        <end position="59"/>
    </location>
</feature>
<dbReference type="EMBL" id="CP048000">
    <property type="protein sequence ID" value="QHQ60383.1"/>
    <property type="molecule type" value="Genomic_DNA"/>
</dbReference>
<evidence type="ECO:0000313" key="4">
    <source>
        <dbReference type="EMBL" id="QHQ60383.1"/>
    </source>
</evidence>
<evidence type="ECO:0000256" key="2">
    <source>
        <dbReference type="ARBA" id="ARBA00023002"/>
    </source>
</evidence>
<organism evidence="4 5">
    <name type="scientific">Anaerocolumna sedimenticola</name>
    <dbReference type="NCBI Taxonomy" id="2696063"/>
    <lineage>
        <taxon>Bacteria</taxon>
        <taxon>Bacillati</taxon>
        <taxon>Bacillota</taxon>
        <taxon>Clostridia</taxon>
        <taxon>Lachnospirales</taxon>
        <taxon>Lachnospiraceae</taxon>
        <taxon>Anaerocolumna</taxon>
    </lineage>
</organism>
<name>A0A6P1TIY3_9FIRM</name>
<dbReference type="AlphaFoldDB" id="A0A6P1TIY3"/>
<proteinExistence type="inferred from homology"/>
<accession>A0A6P1TIY3</accession>
<dbReference type="InterPro" id="IPR029479">
    <property type="entry name" value="Nitroreductase"/>
</dbReference>
<dbReference type="Pfam" id="PF00881">
    <property type="entry name" value="Nitroreductase"/>
    <property type="match status" value="2"/>
</dbReference>
<gene>
    <name evidence="4" type="ORF">Ana3638_06015</name>
</gene>
<reference evidence="4 5" key="1">
    <citation type="submission" date="2020-01" db="EMBL/GenBank/DDBJ databases">
        <title>Genome analysis of Anaerocolumna sp. CBA3638.</title>
        <authorList>
            <person name="Kim J."/>
            <person name="Roh S.W."/>
        </authorList>
    </citation>
    <scope>NUCLEOTIDE SEQUENCE [LARGE SCALE GENOMIC DNA]</scope>
    <source>
        <strain evidence="4 5">CBA3638</strain>
    </source>
</reference>
<evidence type="ECO:0000313" key="5">
    <source>
        <dbReference type="Proteomes" id="UP000464314"/>
    </source>
</evidence>
<dbReference type="PANTHER" id="PTHR43673">
    <property type="entry name" value="NAD(P)H NITROREDUCTASE YDGI-RELATED"/>
    <property type="match status" value="1"/>
</dbReference>